<dbReference type="Gene3D" id="3.30.830.10">
    <property type="entry name" value="Metalloenzyme, LuxS/M16 peptidase-like"/>
    <property type="match status" value="2"/>
</dbReference>
<name>A0A933SCF8_UNCEI</name>
<accession>A0A933SCF8</accession>
<dbReference type="AlphaFoldDB" id="A0A933SCF8"/>
<keyword evidence="2" id="KW-0732">Signal</keyword>
<dbReference type="GO" id="GO:0046872">
    <property type="term" value="F:metal ion binding"/>
    <property type="evidence" value="ECO:0007669"/>
    <property type="project" value="InterPro"/>
</dbReference>
<dbReference type="Pfam" id="PF05193">
    <property type="entry name" value="Peptidase_M16_C"/>
    <property type="match status" value="1"/>
</dbReference>
<dbReference type="InterPro" id="IPR011765">
    <property type="entry name" value="Pept_M16_N"/>
</dbReference>
<comment type="caution">
    <text evidence="5">The sequence shown here is derived from an EMBL/GenBank/DDBJ whole genome shotgun (WGS) entry which is preliminary data.</text>
</comment>
<dbReference type="InterPro" id="IPR050361">
    <property type="entry name" value="MPP/UQCRC_Complex"/>
</dbReference>
<comment type="similarity">
    <text evidence="1">Belongs to the peptidase M16 family.</text>
</comment>
<feature type="domain" description="Peptidase M16 N-terminal" evidence="3">
    <location>
        <begin position="44"/>
        <end position="192"/>
    </location>
</feature>
<dbReference type="PANTHER" id="PTHR11851">
    <property type="entry name" value="METALLOPROTEASE"/>
    <property type="match status" value="1"/>
</dbReference>
<proteinExistence type="inferred from homology"/>
<feature type="domain" description="Peptidase M16 C-terminal" evidence="4">
    <location>
        <begin position="199"/>
        <end position="375"/>
    </location>
</feature>
<evidence type="ECO:0000313" key="5">
    <source>
        <dbReference type="EMBL" id="MBI5169981.1"/>
    </source>
</evidence>
<dbReference type="PANTHER" id="PTHR11851:SF49">
    <property type="entry name" value="MITOCHONDRIAL-PROCESSING PEPTIDASE SUBUNIT ALPHA"/>
    <property type="match status" value="1"/>
</dbReference>
<dbReference type="Proteomes" id="UP000696931">
    <property type="component" value="Unassembled WGS sequence"/>
</dbReference>
<dbReference type="InterPro" id="IPR007863">
    <property type="entry name" value="Peptidase_M16_C"/>
</dbReference>
<reference evidence="5" key="1">
    <citation type="submission" date="2020-07" db="EMBL/GenBank/DDBJ databases">
        <title>Huge and variable diversity of episymbiotic CPR bacteria and DPANN archaea in groundwater ecosystems.</title>
        <authorList>
            <person name="He C.Y."/>
            <person name="Keren R."/>
            <person name="Whittaker M."/>
            <person name="Farag I.F."/>
            <person name="Doudna J."/>
            <person name="Cate J.H.D."/>
            <person name="Banfield J.F."/>
        </authorList>
    </citation>
    <scope>NUCLEOTIDE SEQUENCE</scope>
    <source>
        <strain evidence="5">NC_groundwater_1813_Pr3_B-0.1um_71_17</strain>
    </source>
</reference>
<gene>
    <name evidence="5" type="ORF">HZA61_10870</name>
</gene>
<dbReference type="SUPFAM" id="SSF63411">
    <property type="entry name" value="LuxS/MPP-like metallohydrolase"/>
    <property type="match status" value="2"/>
</dbReference>
<evidence type="ECO:0000256" key="1">
    <source>
        <dbReference type="ARBA" id="ARBA00007261"/>
    </source>
</evidence>
<evidence type="ECO:0000313" key="6">
    <source>
        <dbReference type="Proteomes" id="UP000696931"/>
    </source>
</evidence>
<dbReference type="Pfam" id="PF00675">
    <property type="entry name" value="Peptidase_M16"/>
    <property type="match status" value="1"/>
</dbReference>
<organism evidence="5 6">
    <name type="scientific">Eiseniibacteriota bacterium</name>
    <dbReference type="NCBI Taxonomy" id="2212470"/>
    <lineage>
        <taxon>Bacteria</taxon>
        <taxon>Candidatus Eiseniibacteriota</taxon>
    </lineage>
</organism>
<evidence type="ECO:0000259" key="4">
    <source>
        <dbReference type="Pfam" id="PF05193"/>
    </source>
</evidence>
<protein>
    <submittedName>
        <fullName evidence="5">Insulinase family protein</fullName>
    </submittedName>
</protein>
<evidence type="ECO:0000256" key="2">
    <source>
        <dbReference type="SAM" id="SignalP"/>
    </source>
</evidence>
<feature type="chain" id="PRO_5036760598" evidence="2">
    <location>
        <begin position="28"/>
        <end position="447"/>
    </location>
</feature>
<dbReference type="InterPro" id="IPR011249">
    <property type="entry name" value="Metalloenz_LuxS/M16"/>
</dbReference>
<feature type="signal peptide" evidence="2">
    <location>
        <begin position="1"/>
        <end position="27"/>
    </location>
</feature>
<dbReference type="EMBL" id="JACRIW010000077">
    <property type="protein sequence ID" value="MBI5169981.1"/>
    <property type="molecule type" value="Genomic_DNA"/>
</dbReference>
<sequence>MKLRGSAVLTAAWLVLCVASGAPRACAASAAPAPTSVTLKNGLRVVLAPDSAAMAVDVAVWYPAGTRAERAGLAGASHLAERLMFRGSTGVPDGEHVRRVLAEGGSVNTQMSPDYACFWQTVPAEALPLALRLEAARMGGLSYGPDAFAAERRAARADLRGWRDRPVVTLALAQLRATLFEGHPYGRLLYGTDADLARMTAKDVEAWRRGAYAPGSAVLTIVGRFDAEAALALVRRTFEPLPKGSPATLPALKELAPGERRNWAREQTPARLLLAGWRVPPASDPDAPALELLAQVLGGGEASRLNGALVHDWHAALLTQAGVVPNREASMFWAMAALGADADSSTAERALLDQVGRLAREPVPGDELERARAQLLTGELFRQQTVRARAQAIGEAQVFAGDPANAERRLAQLASLTPADLQRVAQRVLVETARAIVWLAPREEAGR</sequence>
<evidence type="ECO:0000259" key="3">
    <source>
        <dbReference type="Pfam" id="PF00675"/>
    </source>
</evidence>